<evidence type="ECO:0000259" key="1">
    <source>
        <dbReference type="Pfam" id="PF04909"/>
    </source>
</evidence>
<evidence type="ECO:0000313" key="3">
    <source>
        <dbReference type="Proteomes" id="UP000593892"/>
    </source>
</evidence>
<gene>
    <name evidence="2" type="ORF">IRI77_09365</name>
</gene>
<reference evidence="2 3" key="1">
    <citation type="submission" date="2020-10" db="EMBL/GenBank/DDBJ databases">
        <title>Complete genome sequence of Paludibaculum fermentans P105T, a facultatively anaerobic acidobacterium capable of dissimilatory Fe(III) reduction.</title>
        <authorList>
            <person name="Dedysh S.N."/>
            <person name="Beletsky A.V."/>
            <person name="Kulichevskaya I.S."/>
            <person name="Mardanov A.V."/>
            <person name="Ravin N.V."/>
        </authorList>
    </citation>
    <scope>NUCLEOTIDE SEQUENCE [LARGE SCALE GENOMIC DNA]</scope>
    <source>
        <strain evidence="2 3">P105</strain>
    </source>
</reference>
<feature type="domain" description="Amidohydrolase-related" evidence="1">
    <location>
        <begin position="2"/>
        <end position="270"/>
    </location>
</feature>
<keyword evidence="2" id="KW-0378">Hydrolase</keyword>
<protein>
    <submittedName>
        <fullName evidence="2">Amidohydrolase family protein</fullName>
    </submittedName>
</protein>
<dbReference type="EMBL" id="CP063849">
    <property type="protein sequence ID" value="QOY90141.1"/>
    <property type="molecule type" value="Genomic_DNA"/>
</dbReference>
<dbReference type="InterPro" id="IPR006680">
    <property type="entry name" value="Amidohydro-rel"/>
</dbReference>
<accession>A0A7S7SN36</accession>
<dbReference type="KEGG" id="pfer:IRI77_09365"/>
<proteinExistence type="predicted"/>
<dbReference type="InterPro" id="IPR052358">
    <property type="entry name" value="Aro_Compnd_Degr_Hydrolases"/>
</dbReference>
<dbReference type="Gene3D" id="3.20.20.140">
    <property type="entry name" value="Metal-dependent hydrolases"/>
    <property type="match status" value="1"/>
</dbReference>
<evidence type="ECO:0000313" key="2">
    <source>
        <dbReference type="EMBL" id="QOY90141.1"/>
    </source>
</evidence>
<dbReference type="PANTHER" id="PTHR35563">
    <property type="entry name" value="BARREL METAL-DEPENDENT HYDROLASE, PUTATIVE (AFU_ORTHOLOGUE AFUA_1G16240)-RELATED"/>
    <property type="match status" value="1"/>
</dbReference>
<dbReference type="Proteomes" id="UP000593892">
    <property type="component" value="Chromosome"/>
</dbReference>
<dbReference type="GO" id="GO:0016787">
    <property type="term" value="F:hydrolase activity"/>
    <property type="evidence" value="ECO:0007669"/>
    <property type="project" value="UniProtKB-KW"/>
</dbReference>
<name>A0A7S7SN36_PALFE</name>
<dbReference type="Pfam" id="PF04909">
    <property type="entry name" value="Amidohydro_2"/>
    <property type="match status" value="1"/>
</dbReference>
<organism evidence="2 3">
    <name type="scientific">Paludibaculum fermentans</name>
    <dbReference type="NCBI Taxonomy" id="1473598"/>
    <lineage>
        <taxon>Bacteria</taxon>
        <taxon>Pseudomonadati</taxon>
        <taxon>Acidobacteriota</taxon>
        <taxon>Terriglobia</taxon>
        <taxon>Bryobacterales</taxon>
        <taxon>Bryobacteraceae</taxon>
        <taxon>Paludibaculum</taxon>
    </lineage>
</organism>
<dbReference type="SUPFAM" id="SSF51556">
    <property type="entry name" value="Metallo-dependent hydrolases"/>
    <property type="match status" value="1"/>
</dbReference>
<dbReference type="PANTHER" id="PTHR35563:SF2">
    <property type="entry name" value="BARREL METAL-DEPENDENT HYDROLASE, PUTATIVE (AFU_ORTHOLOGUE AFUA_1G16240)-RELATED"/>
    <property type="match status" value="1"/>
</dbReference>
<dbReference type="InterPro" id="IPR032466">
    <property type="entry name" value="Metal_Hydrolase"/>
</dbReference>
<sequence length="271" mass="30206">MIDSHVHVWTDDCDRYPRVWPGSEFSPLHFPPEDYFRHSLPNGVARAVLVQMSFYGFDNSYMLDCLRTHAGSFAGIGVVDCSSVDVAAAMQELARHGVRGFRIHAESSPEAWLAAPGMQSMWKCAAEDQLAVCALVNPDALAALDQMCRQYPETPVVIDHLGRIGVDGQIRESDVQQLCALAKHDKVHVKVSAFYALGQRQPPYGDLLPFIRRVFDAFGPRRLMWGSDCPFQIQDGHTYADSLALLQEGLPFLSSDDKSWMLGKTAEALFF</sequence>
<dbReference type="AlphaFoldDB" id="A0A7S7SN36"/>
<keyword evidence="3" id="KW-1185">Reference proteome</keyword>